<feature type="compositionally biased region" description="Basic and acidic residues" evidence="1">
    <location>
        <begin position="69"/>
        <end position="83"/>
    </location>
</feature>
<evidence type="ECO:0000256" key="1">
    <source>
        <dbReference type="SAM" id="MobiDB-lite"/>
    </source>
</evidence>
<reference evidence="3" key="1">
    <citation type="journal article" date="2017" name="Nat. Commun.">
        <title>The asparagus genome sheds light on the origin and evolution of a young Y chromosome.</title>
        <authorList>
            <person name="Harkess A."/>
            <person name="Zhou J."/>
            <person name="Xu C."/>
            <person name="Bowers J.E."/>
            <person name="Van der Hulst R."/>
            <person name="Ayyampalayam S."/>
            <person name="Mercati F."/>
            <person name="Riccardi P."/>
            <person name="McKain M.R."/>
            <person name="Kakrana A."/>
            <person name="Tang H."/>
            <person name="Ray J."/>
            <person name="Groenendijk J."/>
            <person name="Arikit S."/>
            <person name="Mathioni S.M."/>
            <person name="Nakano M."/>
            <person name="Shan H."/>
            <person name="Telgmann-Rauber A."/>
            <person name="Kanno A."/>
            <person name="Yue Z."/>
            <person name="Chen H."/>
            <person name="Li W."/>
            <person name="Chen Y."/>
            <person name="Xu X."/>
            <person name="Zhang Y."/>
            <person name="Luo S."/>
            <person name="Chen H."/>
            <person name="Gao J."/>
            <person name="Mao Z."/>
            <person name="Pires J.C."/>
            <person name="Luo M."/>
            <person name="Kudrna D."/>
            <person name="Wing R.A."/>
            <person name="Meyers B.C."/>
            <person name="Yi K."/>
            <person name="Kong H."/>
            <person name="Lavrijsen P."/>
            <person name="Sunseri F."/>
            <person name="Falavigna A."/>
            <person name="Ye Y."/>
            <person name="Leebens-Mack J.H."/>
            <person name="Chen G."/>
        </authorList>
    </citation>
    <scope>NUCLEOTIDE SEQUENCE [LARGE SCALE GENOMIC DNA]</scope>
    <source>
        <strain evidence="3">cv. DH0086</strain>
    </source>
</reference>
<dbReference type="EMBL" id="CM007383">
    <property type="protein sequence ID" value="ONK75949.1"/>
    <property type="molecule type" value="Genomic_DNA"/>
</dbReference>
<gene>
    <name evidence="2" type="ORF">A4U43_C03F22260</name>
</gene>
<organism evidence="2 3">
    <name type="scientific">Asparagus officinalis</name>
    <name type="common">Garden asparagus</name>
    <dbReference type="NCBI Taxonomy" id="4686"/>
    <lineage>
        <taxon>Eukaryota</taxon>
        <taxon>Viridiplantae</taxon>
        <taxon>Streptophyta</taxon>
        <taxon>Embryophyta</taxon>
        <taxon>Tracheophyta</taxon>
        <taxon>Spermatophyta</taxon>
        <taxon>Magnoliopsida</taxon>
        <taxon>Liliopsida</taxon>
        <taxon>Asparagales</taxon>
        <taxon>Asparagaceae</taxon>
        <taxon>Asparagoideae</taxon>
        <taxon>Asparagus</taxon>
    </lineage>
</organism>
<feature type="compositionally biased region" description="Gly residues" evidence="1">
    <location>
        <begin position="1"/>
        <end position="13"/>
    </location>
</feature>
<evidence type="ECO:0000313" key="3">
    <source>
        <dbReference type="Proteomes" id="UP000243459"/>
    </source>
</evidence>
<dbReference type="Gramene" id="ONK75949">
    <property type="protein sequence ID" value="ONK75949"/>
    <property type="gene ID" value="A4U43_C03F22260"/>
</dbReference>
<proteinExistence type="predicted"/>
<sequence length="111" mass="12064">MGASAMGGGGLGSDLGTREKQRGRRRRGATDRAWSSGWMTTTEEGQPGWRCQRAEGARRGGEQVVGKGGKREDEGREATARGVEEEESLVEEGGREGVEEWMRVRRGEGRA</sequence>
<keyword evidence="3" id="KW-1185">Reference proteome</keyword>
<dbReference type="AlphaFoldDB" id="A0A5P1FGE9"/>
<feature type="compositionally biased region" description="Basic and acidic residues" evidence="1">
    <location>
        <begin position="52"/>
        <end position="61"/>
    </location>
</feature>
<feature type="region of interest" description="Disordered" evidence="1">
    <location>
        <begin position="1"/>
        <end position="96"/>
    </location>
</feature>
<evidence type="ECO:0000313" key="2">
    <source>
        <dbReference type="EMBL" id="ONK75949.1"/>
    </source>
</evidence>
<accession>A0A5P1FGE9</accession>
<name>A0A5P1FGE9_ASPOF</name>
<dbReference type="Proteomes" id="UP000243459">
    <property type="component" value="Chromosome 3"/>
</dbReference>
<protein>
    <submittedName>
        <fullName evidence="2">Uncharacterized protein</fullName>
    </submittedName>
</protein>